<dbReference type="PANTHER" id="PTHR11795:SF371">
    <property type="entry name" value="HIGH-AFFINITY BRANCHED-CHAIN AMINO ACID TRANSPORT SYSTEM PERMEASE PROTEIN LIVH"/>
    <property type="match status" value="1"/>
</dbReference>
<evidence type="ECO:0000256" key="3">
    <source>
        <dbReference type="ARBA" id="ARBA00022475"/>
    </source>
</evidence>
<reference evidence="11 12" key="1">
    <citation type="submission" date="2017-04" db="EMBL/GenBank/DDBJ databases">
        <authorList>
            <person name="Afonso C.L."/>
            <person name="Miller P.J."/>
            <person name="Scott M.A."/>
            <person name="Spackman E."/>
            <person name="Goraichik I."/>
            <person name="Dimitrov K.M."/>
            <person name="Suarez D.L."/>
            <person name="Swayne D.E."/>
        </authorList>
    </citation>
    <scope>NUCLEOTIDE SEQUENCE [LARGE SCALE GENOMIC DNA]</scope>
    <source>
        <strain evidence="11 12">USBA 355</strain>
    </source>
</reference>
<organism evidence="11 12">
    <name type="scientific">Tistlia consotensis USBA 355</name>
    <dbReference type="NCBI Taxonomy" id="560819"/>
    <lineage>
        <taxon>Bacteria</taxon>
        <taxon>Pseudomonadati</taxon>
        <taxon>Pseudomonadota</taxon>
        <taxon>Alphaproteobacteria</taxon>
        <taxon>Rhodospirillales</taxon>
        <taxon>Rhodovibrionaceae</taxon>
        <taxon>Tistlia</taxon>
    </lineage>
</organism>
<dbReference type="STRING" id="560819.SAMN05428998_11835"/>
<evidence type="ECO:0000256" key="10">
    <source>
        <dbReference type="SAM" id="Phobius"/>
    </source>
</evidence>
<evidence type="ECO:0000313" key="11">
    <source>
        <dbReference type="EMBL" id="SMF51462.1"/>
    </source>
</evidence>
<evidence type="ECO:0000256" key="4">
    <source>
        <dbReference type="ARBA" id="ARBA00022519"/>
    </source>
</evidence>
<proteinExistence type="inferred from homology"/>
<keyword evidence="6" id="KW-0029">Amino-acid transport</keyword>
<accession>A0A1Y6CE31</accession>
<dbReference type="InterPro" id="IPR052157">
    <property type="entry name" value="BCAA_transport_permease"/>
</dbReference>
<dbReference type="GO" id="GO:0042941">
    <property type="term" value="P:D-alanine transmembrane transport"/>
    <property type="evidence" value="ECO:0007669"/>
    <property type="project" value="TreeGrafter"/>
</dbReference>
<keyword evidence="7 10" id="KW-1133">Transmembrane helix</keyword>
<evidence type="ECO:0000256" key="7">
    <source>
        <dbReference type="ARBA" id="ARBA00022989"/>
    </source>
</evidence>
<dbReference type="Pfam" id="PF02653">
    <property type="entry name" value="BPD_transp_2"/>
    <property type="match status" value="1"/>
</dbReference>
<evidence type="ECO:0000256" key="2">
    <source>
        <dbReference type="ARBA" id="ARBA00022448"/>
    </source>
</evidence>
<feature type="transmembrane region" description="Helical" evidence="10">
    <location>
        <begin position="40"/>
        <end position="58"/>
    </location>
</feature>
<comment type="subcellular location">
    <subcellularLocation>
        <location evidence="1">Cell membrane</location>
        <topology evidence="1">Multi-pass membrane protein</topology>
    </subcellularLocation>
</comment>
<protein>
    <submittedName>
        <fullName evidence="11">Branched-chain amino acid transport system permease protein</fullName>
    </submittedName>
</protein>
<dbReference type="Proteomes" id="UP000192917">
    <property type="component" value="Unassembled WGS sequence"/>
</dbReference>
<feature type="transmembrane region" description="Helical" evidence="10">
    <location>
        <begin position="6"/>
        <end position="33"/>
    </location>
</feature>
<feature type="transmembrane region" description="Helical" evidence="10">
    <location>
        <begin position="221"/>
        <end position="250"/>
    </location>
</feature>
<dbReference type="GO" id="GO:0015192">
    <property type="term" value="F:L-phenylalanine transmembrane transporter activity"/>
    <property type="evidence" value="ECO:0007669"/>
    <property type="project" value="TreeGrafter"/>
</dbReference>
<dbReference type="AlphaFoldDB" id="A0A1Y6CE31"/>
<dbReference type="GO" id="GO:0015188">
    <property type="term" value="F:L-isoleucine transmembrane transporter activity"/>
    <property type="evidence" value="ECO:0007669"/>
    <property type="project" value="TreeGrafter"/>
</dbReference>
<dbReference type="GO" id="GO:0015190">
    <property type="term" value="F:L-leucine transmembrane transporter activity"/>
    <property type="evidence" value="ECO:0007669"/>
    <property type="project" value="TreeGrafter"/>
</dbReference>
<evidence type="ECO:0000256" key="5">
    <source>
        <dbReference type="ARBA" id="ARBA00022692"/>
    </source>
</evidence>
<feature type="transmembrane region" description="Helical" evidence="10">
    <location>
        <begin position="257"/>
        <end position="277"/>
    </location>
</feature>
<feature type="transmembrane region" description="Helical" evidence="10">
    <location>
        <begin position="64"/>
        <end position="85"/>
    </location>
</feature>
<sequence length="290" mass="29980">MGFSLFANLAFNGLITGLVVSLLALSITLVFGIARFPNAAAGDVATVGAFAGLLGPLAGGGTLWIILCGMAAGALLSVAFYFLLFRPLAGKSAVSSLIASIGMAFFVRAALTFFLGHDQRVYPLPIVRAMPVGPLRVQPTDIEIVVAAVLALAAVFSILHLTPIGKRMRAVADNAELARVSGIRANRVLVAMWLIAGLLAGLSGTLLGVKTVVSPEMGWDLLMPAFAATILGTIGNPVGAVLGGVLIGLAQELSTPFVGFTYKLGVGFLVLLVTLLIRPQGLFAKNSLVR</sequence>
<comment type="similarity">
    <text evidence="9">Belongs to the binding-protein-dependent transport system permease family. LivHM subfamily.</text>
</comment>
<keyword evidence="8 10" id="KW-0472">Membrane</keyword>
<name>A0A1Y6CE31_9PROT</name>
<evidence type="ECO:0000256" key="8">
    <source>
        <dbReference type="ARBA" id="ARBA00023136"/>
    </source>
</evidence>
<gene>
    <name evidence="11" type="ORF">SAMN05428998_11835</name>
</gene>
<dbReference type="PANTHER" id="PTHR11795">
    <property type="entry name" value="BRANCHED-CHAIN AMINO ACID TRANSPORT SYSTEM PERMEASE PROTEIN LIVH"/>
    <property type="match status" value="1"/>
</dbReference>
<dbReference type="GO" id="GO:0005304">
    <property type="term" value="F:L-valine transmembrane transporter activity"/>
    <property type="evidence" value="ECO:0007669"/>
    <property type="project" value="TreeGrafter"/>
</dbReference>
<feature type="transmembrane region" description="Helical" evidence="10">
    <location>
        <begin position="144"/>
        <end position="162"/>
    </location>
</feature>
<dbReference type="InterPro" id="IPR001851">
    <property type="entry name" value="ABC_transp_permease"/>
</dbReference>
<evidence type="ECO:0000256" key="9">
    <source>
        <dbReference type="ARBA" id="ARBA00037998"/>
    </source>
</evidence>
<dbReference type="RefSeq" id="WP_085124403.1">
    <property type="nucleotide sequence ID" value="NZ_FWZX01000018.1"/>
</dbReference>
<evidence type="ECO:0000256" key="1">
    <source>
        <dbReference type="ARBA" id="ARBA00004651"/>
    </source>
</evidence>
<keyword evidence="3" id="KW-1003">Cell membrane</keyword>
<evidence type="ECO:0000313" key="12">
    <source>
        <dbReference type="Proteomes" id="UP000192917"/>
    </source>
</evidence>
<keyword evidence="12" id="KW-1185">Reference proteome</keyword>
<evidence type="ECO:0000256" key="6">
    <source>
        <dbReference type="ARBA" id="ARBA00022970"/>
    </source>
</evidence>
<feature type="transmembrane region" description="Helical" evidence="10">
    <location>
        <begin position="188"/>
        <end position="209"/>
    </location>
</feature>
<keyword evidence="4" id="KW-0997">Cell inner membrane</keyword>
<dbReference type="GO" id="GO:0005886">
    <property type="term" value="C:plasma membrane"/>
    <property type="evidence" value="ECO:0007669"/>
    <property type="project" value="UniProtKB-SubCell"/>
</dbReference>
<dbReference type="EMBL" id="FWZX01000018">
    <property type="protein sequence ID" value="SMF51462.1"/>
    <property type="molecule type" value="Genomic_DNA"/>
</dbReference>
<dbReference type="GO" id="GO:0015808">
    <property type="term" value="P:L-alanine transport"/>
    <property type="evidence" value="ECO:0007669"/>
    <property type="project" value="TreeGrafter"/>
</dbReference>
<feature type="transmembrane region" description="Helical" evidence="10">
    <location>
        <begin position="97"/>
        <end position="115"/>
    </location>
</feature>
<keyword evidence="2" id="KW-0813">Transport</keyword>
<keyword evidence="5 10" id="KW-0812">Transmembrane</keyword>
<dbReference type="CDD" id="cd06582">
    <property type="entry name" value="TM_PBP1_LivH_like"/>
    <property type="match status" value="1"/>
</dbReference>
<dbReference type="GO" id="GO:1903806">
    <property type="term" value="P:L-isoleucine import across plasma membrane"/>
    <property type="evidence" value="ECO:0007669"/>
    <property type="project" value="TreeGrafter"/>
</dbReference>